<dbReference type="PROSITE" id="PS00028">
    <property type="entry name" value="ZINC_FINGER_C2H2_1"/>
    <property type="match status" value="1"/>
</dbReference>
<feature type="domain" description="C2H2-type" evidence="7">
    <location>
        <begin position="31"/>
        <end position="59"/>
    </location>
</feature>
<dbReference type="InterPro" id="IPR000306">
    <property type="entry name" value="Znf_FYVE"/>
</dbReference>
<dbReference type="GO" id="GO:0005770">
    <property type="term" value="C:late endosome"/>
    <property type="evidence" value="ECO:0007669"/>
    <property type="project" value="TreeGrafter"/>
</dbReference>
<dbReference type="GO" id="GO:0005764">
    <property type="term" value="C:lysosome"/>
    <property type="evidence" value="ECO:0007669"/>
    <property type="project" value="TreeGrafter"/>
</dbReference>
<dbReference type="PANTHER" id="PTHR46753:SF2">
    <property type="entry name" value="FYVE AND COILED-COIL DOMAIN-CONTAINING PROTEIN 1"/>
    <property type="match status" value="1"/>
</dbReference>
<dbReference type="OrthoDB" id="79871at2759"/>
<dbReference type="SMART" id="SM00064">
    <property type="entry name" value="FYVE"/>
    <property type="match status" value="1"/>
</dbReference>
<dbReference type="PROSITE" id="PS50157">
    <property type="entry name" value="ZINC_FINGER_C2H2_2"/>
    <property type="match status" value="1"/>
</dbReference>
<dbReference type="InterPro" id="IPR013083">
    <property type="entry name" value="Znf_RING/FYVE/PHD"/>
</dbReference>
<feature type="coiled-coil region" evidence="5">
    <location>
        <begin position="108"/>
        <end position="733"/>
    </location>
</feature>
<dbReference type="Gene3D" id="3.30.40.10">
    <property type="entry name" value="Zinc/RING finger domain, C3HC4 (zinc finger)"/>
    <property type="match status" value="1"/>
</dbReference>
<dbReference type="Pfam" id="PF01363">
    <property type="entry name" value="FYVE"/>
    <property type="match status" value="1"/>
</dbReference>
<feature type="region of interest" description="Disordered" evidence="6">
    <location>
        <begin position="1"/>
        <end position="28"/>
    </location>
</feature>
<sequence>MFNKILGKKETPQKESKKPSKKPEDSPSHGFICPVCHLSFENPDILTNHFMNMHQNSDANNSMNDDDIERTSLNATAESILKRLSTSANVTSDTESVHDTKSILSFNNDNSNQRELLLEREIGQLKEKLLTEEEIRSILTNDFNEKLEQTNQSLKNLEKEKNELEKIYKSTITELERVTSENEENKAIRQSLSQIQEEFVNKCQEISKLENELQLRPTGDDLDILKKELIKVQQVTEALLKEKENEQKQLIRENNELKAKIEKQEIDLKNFTDKIEALNELEVFKQKCSMLEENNKLFEQKEKNYQDELKLKQEQLDKQLKDLNDLNLKLNELKFDCESKNSQITNYLIEIKDLNQEKNQLNQNISQLESKKAELMNKILIAESKSHNSDENNDEQNENERIEMLNLVKEKEEIENEVIKLRTKNQSLLEEKNDWLNQKSEMLSKIQITDTEVSDLKSKYLSLENEKSNLEKEKDEIQALLKESRKKIIDNSEQTMSEKLELEKNLKDKEDLITDLNKKLTSLEDQKLSLDDKIVGLNEDLNQLKKQTEEQLDKISLTENLNLNLTSALEEKNQENSSLNKQINGLNQEISNLQSDLLTIKNDLCLTKEANENEIFKNKNLELKNLEYEKKLTEKEENFLKIHQELEQSKIKNEELNSEVSSLNQIIGDLNFSLADNHEKNEARIQELNQNIEKLTISLSELSLELHSAKENEQKYSHELSETKKRLEDLLSNDSITRNTISTLESEKTELLLKLAQNDQIIQNLTEKNEAFNVEKENLNIEITSLNQVIIGLNNSLNETKTSSQSKIEELSQNLERFNSELTLLNFELNKERQEKTNSIQKISELNQIVQELTNAEENLKQKLSVIEIELDDTKLSWQNIRTELDKSTNEITEMSCQIENFKKLNAEIISQKERLVKKLNIISQENEEIKIERDDCDKMRLEAVKKHEIQTKALNQNLANLRNELKQQTDKISQLNSELDQAKGNSLELEAKLSNCYDERNQLLQRCIESEKLCENLKLHNIEFKRKLEDTQAALQELGREHQTLQVLNHKKSNYKWVDDSLVDDCTQCKKAFSVTNRKHHCRNCGQVFCNECSDFRAQVSSSNKPQRVCKACHIELNE</sequence>
<feature type="compositionally biased region" description="Basic and acidic residues" evidence="6">
    <location>
        <begin position="7"/>
        <end position="27"/>
    </location>
</feature>
<dbReference type="InterPro" id="IPR017455">
    <property type="entry name" value="Znf_FYVE-rel"/>
</dbReference>
<keyword evidence="1" id="KW-0479">Metal-binding</keyword>
<dbReference type="SUPFAM" id="SSF69979">
    <property type="entry name" value="Eea1 homodimerisation domain"/>
    <property type="match status" value="1"/>
</dbReference>
<dbReference type="Gene3D" id="1.20.5.390">
    <property type="entry name" value="L1 transposable element, trimerization domain"/>
    <property type="match status" value="1"/>
</dbReference>
<feature type="coiled-coil region" evidence="5">
    <location>
        <begin position="762"/>
        <end position="993"/>
    </location>
</feature>
<evidence type="ECO:0000256" key="3">
    <source>
        <dbReference type="ARBA" id="ARBA00022833"/>
    </source>
</evidence>
<comment type="caution">
    <text evidence="9">The sequence shown here is derived from an EMBL/GenBank/DDBJ whole genome shotgun (WGS) entry which is preliminary data.</text>
</comment>
<keyword evidence="3" id="KW-0862">Zinc</keyword>
<protein>
    <recommendedName>
        <fullName evidence="11">Early endosome antigen 1</fullName>
    </recommendedName>
</protein>
<gene>
    <name evidence="9" type="ORF">OXX778_LOCUS340</name>
</gene>
<keyword evidence="2 4" id="KW-0863">Zinc-finger</keyword>
<evidence type="ECO:0000259" key="7">
    <source>
        <dbReference type="PROSITE" id="PS50157"/>
    </source>
</evidence>
<dbReference type="GO" id="GO:1901098">
    <property type="term" value="P:positive regulation of autophagosome maturation"/>
    <property type="evidence" value="ECO:0007669"/>
    <property type="project" value="TreeGrafter"/>
</dbReference>
<evidence type="ECO:0000313" key="9">
    <source>
        <dbReference type="EMBL" id="CAF0706142.1"/>
    </source>
</evidence>
<evidence type="ECO:0000256" key="4">
    <source>
        <dbReference type="PROSITE-ProRule" id="PRU00042"/>
    </source>
</evidence>
<dbReference type="Proteomes" id="UP000663879">
    <property type="component" value="Unassembled WGS sequence"/>
</dbReference>
<dbReference type="GO" id="GO:0072383">
    <property type="term" value="P:plus-end-directed vesicle transport along microtubule"/>
    <property type="evidence" value="ECO:0007669"/>
    <property type="project" value="TreeGrafter"/>
</dbReference>
<name>A0A813M3T8_9BILA</name>
<organism evidence="9 10">
    <name type="scientific">Brachionus calyciflorus</name>
    <dbReference type="NCBI Taxonomy" id="104777"/>
    <lineage>
        <taxon>Eukaryota</taxon>
        <taxon>Metazoa</taxon>
        <taxon>Spiralia</taxon>
        <taxon>Gnathifera</taxon>
        <taxon>Rotifera</taxon>
        <taxon>Eurotatoria</taxon>
        <taxon>Monogononta</taxon>
        <taxon>Pseudotrocha</taxon>
        <taxon>Ploima</taxon>
        <taxon>Brachionidae</taxon>
        <taxon>Brachionus</taxon>
    </lineage>
</organism>
<evidence type="ECO:0000313" key="10">
    <source>
        <dbReference type="Proteomes" id="UP000663879"/>
    </source>
</evidence>
<evidence type="ECO:0000256" key="2">
    <source>
        <dbReference type="ARBA" id="ARBA00022771"/>
    </source>
</evidence>
<dbReference type="GO" id="GO:0005776">
    <property type="term" value="C:autophagosome"/>
    <property type="evidence" value="ECO:0007669"/>
    <property type="project" value="TreeGrafter"/>
</dbReference>
<evidence type="ECO:0008006" key="11">
    <source>
        <dbReference type="Google" id="ProtNLM"/>
    </source>
</evidence>
<dbReference type="SUPFAM" id="SSF57903">
    <property type="entry name" value="FYVE/PHD zinc finger"/>
    <property type="match status" value="1"/>
</dbReference>
<keyword evidence="10" id="KW-1185">Reference proteome</keyword>
<dbReference type="InterPro" id="IPR013087">
    <property type="entry name" value="Znf_C2H2_type"/>
</dbReference>
<dbReference type="CDD" id="cd15730">
    <property type="entry name" value="FYVE_EEA1"/>
    <property type="match status" value="1"/>
</dbReference>
<dbReference type="EMBL" id="CAJNOC010000015">
    <property type="protein sequence ID" value="CAF0706142.1"/>
    <property type="molecule type" value="Genomic_DNA"/>
</dbReference>
<keyword evidence="5" id="KW-0175">Coiled coil</keyword>
<dbReference type="AlphaFoldDB" id="A0A813M3T8"/>
<accession>A0A813M3T8</accession>
<reference evidence="9" key="1">
    <citation type="submission" date="2021-02" db="EMBL/GenBank/DDBJ databases">
        <authorList>
            <person name="Nowell W R."/>
        </authorList>
    </citation>
    <scope>NUCLEOTIDE SEQUENCE</scope>
    <source>
        <strain evidence="9">Ploen Becks lab</strain>
    </source>
</reference>
<feature type="coiled-coil region" evidence="5">
    <location>
        <begin position="1022"/>
        <end position="1049"/>
    </location>
</feature>
<dbReference type="GO" id="GO:0008270">
    <property type="term" value="F:zinc ion binding"/>
    <property type="evidence" value="ECO:0007669"/>
    <property type="project" value="UniProtKB-KW"/>
</dbReference>
<evidence type="ECO:0000256" key="1">
    <source>
        <dbReference type="ARBA" id="ARBA00022723"/>
    </source>
</evidence>
<evidence type="ECO:0000256" key="5">
    <source>
        <dbReference type="SAM" id="Coils"/>
    </source>
</evidence>
<evidence type="ECO:0000259" key="8">
    <source>
        <dbReference type="PROSITE" id="PS50178"/>
    </source>
</evidence>
<proteinExistence type="predicted"/>
<dbReference type="PANTHER" id="PTHR46753">
    <property type="entry name" value="FYVE AND COILED-COIL DOMAIN-CONTAINING PROTEIN 1"/>
    <property type="match status" value="1"/>
</dbReference>
<evidence type="ECO:0000256" key="6">
    <source>
        <dbReference type="SAM" id="MobiDB-lite"/>
    </source>
</evidence>
<dbReference type="PROSITE" id="PS50178">
    <property type="entry name" value="ZF_FYVE"/>
    <property type="match status" value="1"/>
</dbReference>
<feature type="domain" description="FYVE-type" evidence="8">
    <location>
        <begin position="1061"/>
        <end position="1119"/>
    </location>
</feature>
<dbReference type="InterPro" id="IPR011011">
    <property type="entry name" value="Znf_FYVE_PHD"/>
</dbReference>